<evidence type="ECO:0000256" key="3">
    <source>
        <dbReference type="ARBA" id="ARBA00022840"/>
    </source>
</evidence>
<dbReference type="CDD" id="cd03293">
    <property type="entry name" value="ABC_NrtD_SsuB_transporters"/>
    <property type="match status" value="1"/>
</dbReference>
<organism evidence="5 6">
    <name type="scientific">Peribacillus simplex</name>
    <dbReference type="NCBI Taxonomy" id="1478"/>
    <lineage>
        <taxon>Bacteria</taxon>
        <taxon>Bacillati</taxon>
        <taxon>Bacillota</taxon>
        <taxon>Bacilli</taxon>
        <taxon>Bacillales</taxon>
        <taxon>Bacillaceae</taxon>
        <taxon>Peribacillus</taxon>
    </lineage>
</organism>
<dbReference type="GO" id="GO:0005524">
    <property type="term" value="F:ATP binding"/>
    <property type="evidence" value="ECO:0007669"/>
    <property type="project" value="UniProtKB-KW"/>
</dbReference>
<sequence>MKSMHLEIKDVSYSFDGKQNILEKLNVHVGEGEFVTILGPSGSGKSTLFHLTGGILKPDHGDILLDGKKINGLKGHISYMPQQPSLLPWRTVMENVLLGSELAGVKDKKRAKALLIKAGLGEYEQAYPHELSGGMKQRAAFIRSILSPQDLMCLDEPFSALDELTRVQMQKWLMSFWEEYRRSVLFVTHSIDEAVFLSDRIYVLSSKPASVIKEVVVPFPRPRKEEQLLSDEFFQLKRELYAALKPTFTT</sequence>
<keyword evidence="2" id="KW-0547">Nucleotide-binding</keyword>
<dbReference type="GO" id="GO:0016887">
    <property type="term" value="F:ATP hydrolysis activity"/>
    <property type="evidence" value="ECO:0007669"/>
    <property type="project" value="InterPro"/>
</dbReference>
<dbReference type="AlphaFoldDB" id="A0A120GPR2"/>
<dbReference type="Gene3D" id="3.40.50.300">
    <property type="entry name" value="P-loop containing nucleotide triphosphate hydrolases"/>
    <property type="match status" value="1"/>
</dbReference>
<feature type="domain" description="ABC transporter" evidence="4">
    <location>
        <begin position="6"/>
        <end position="231"/>
    </location>
</feature>
<evidence type="ECO:0000313" key="6">
    <source>
        <dbReference type="Proteomes" id="UP000064189"/>
    </source>
</evidence>
<dbReference type="SUPFAM" id="SSF52540">
    <property type="entry name" value="P-loop containing nucleoside triphosphate hydrolases"/>
    <property type="match status" value="1"/>
</dbReference>
<gene>
    <name evidence="5" type="ORF">AS888_06505</name>
</gene>
<dbReference type="SMART" id="SM00382">
    <property type="entry name" value="AAA"/>
    <property type="match status" value="1"/>
</dbReference>
<evidence type="ECO:0000256" key="1">
    <source>
        <dbReference type="ARBA" id="ARBA00022448"/>
    </source>
</evidence>
<dbReference type="PROSITE" id="PS00211">
    <property type="entry name" value="ABC_TRANSPORTER_1"/>
    <property type="match status" value="1"/>
</dbReference>
<dbReference type="InterPro" id="IPR050166">
    <property type="entry name" value="ABC_transporter_ATP-bind"/>
</dbReference>
<dbReference type="EMBL" id="LNNH01000019">
    <property type="protein sequence ID" value="KWW20064.1"/>
    <property type="molecule type" value="Genomic_DNA"/>
</dbReference>
<protein>
    <submittedName>
        <fullName evidence="5">ABC transporter ATP-binding protein</fullName>
    </submittedName>
</protein>
<accession>A0A120GPR2</accession>
<dbReference type="PROSITE" id="PS50893">
    <property type="entry name" value="ABC_TRANSPORTER_2"/>
    <property type="match status" value="1"/>
</dbReference>
<proteinExistence type="predicted"/>
<evidence type="ECO:0000259" key="4">
    <source>
        <dbReference type="PROSITE" id="PS50893"/>
    </source>
</evidence>
<comment type="caution">
    <text evidence="5">The sequence shown here is derived from an EMBL/GenBank/DDBJ whole genome shotgun (WGS) entry which is preliminary data.</text>
</comment>
<keyword evidence="6" id="KW-1185">Reference proteome</keyword>
<dbReference type="Pfam" id="PF00005">
    <property type="entry name" value="ABC_tran"/>
    <property type="match status" value="1"/>
</dbReference>
<evidence type="ECO:0000256" key="2">
    <source>
        <dbReference type="ARBA" id="ARBA00022741"/>
    </source>
</evidence>
<dbReference type="PANTHER" id="PTHR42788">
    <property type="entry name" value="TAURINE IMPORT ATP-BINDING PROTEIN-RELATED"/>
    <property type="match status" value="1"/>
</dbReference>
<keyword evidence="1" id="KW-0813">Transport</keyword>
<dbReference type="Proteomes" id="UP000064189">
    <property type="component" value="Unassembled WGS sequence"/>
</dbReference>
<dbReference type="PANTHER" id="PTHR42788:SF2">
    <property type="entry name" value="ABC TRANSPORTER ATP-BINDING PROTEIN"/>
    <property type="match status" value="1"/>
</dbReference>
<keyword evidence="3 5" id="KW-0067">ATP-binding</keyword>
<dbReference type="RefSeq" id="WP_061142253.1">
    <property type="nucleotide sequence ID" value="NZ_LNNH01000019.1"/>
</dbReference>
<dbReference type="InterPro" id="IPR003439">
    <property type="entry name" value="ABC_transporter-like_ATP-bd"/>
</dbReference>
<name>A0A120GPR2_9BACI</name>
<reference evidence="5 6" key="1">
    <citation type="submission" date="2015-11" db="EMBL/GenBank/DDBJ databases">
        <title>Genome Sequence of Bacillus simplex strain VanAntwerpen2.</title>
        <authorList>
            <person name="Couger M.B."/>
        </authorList>
    </citation>
    <scope>NUCLEOTIDE SEQUENCE [LARGE SCALE GENOMIC DNA]</scope>
    <source>
        <strain evidence="5 6">VanAntwerpen02</strain>
    </source>
</reference>
<evidence type="ECO:0000313" key="5">
    <source>
        <dbReference type="EMBL" id="KWW20064.1"/>
    </source>
</evidence>
<dbReference type="InterPro" id="IPR017871">
    <property type="entry name" value="ABC_transporter-like_CS"/>
</dbReference>
<dbReference type="InterPro" id="IPR003593">
    <property type="entry name" value="AAA+_ATPase"/>
</dbReference>
<dbReference type="InterPro" id="IPR027417">
    <property type="entry name" value="P-loop_NTPase"/>
</dbReference>